<protein>
    <submittedName>
        <fullName evidence="7">Uncharacterized protein</fullName>
    </submittedName>
</protein>
<reference evidence="7" key="1">
    <citation type="submission" date="2018-06" db="EMBL/GenBank/DDBJ databases">
        <authorList>
            <person name="Zhirakovskaya E."/>
        </authorList>
    </citation>
    <scope>NUCLEOTIDE SEQUENCE</scope>
</reference>
<feature type="region of interest" description="Disordered" evidence="3">
    <location>
        <begin position="38"/>
        <end position="58"/>
    </location>
</feature>
<dbReference type="EMBL" id="UOFB01000292">
    <property type="protein sequence ID" value="VAW48812.1"/>
    <property type="molecule type" value="Genomic_DNA"/>
</dbReference>
<dbReference type="PANTHER" id="PTHR47870">
    <property type="entry name" value="CYTOCHROME C-TYPE BIOGENESIS PROTEIN CCMH"/>
    <property type="match status" value="1"/>
</dbReference>
<dbReference type="SMART" id="SM00028">
    <property type="entry name" value="TPR"/>
    <property type="match status" value="2"/>
</dbReference>
<name>A0A3B0WCA2_9ZZZZ</name>
<evidence type="ECO:0000259" key="5">
    <source>
        <dbReference type="Pfam" id="PF23892"/>
    </source>
</evidence>
<feature type="domain" description="Cytochrome c-type biogenesis protein H Ig-like" evidence="5">
    <location>
        <begin position="229"/>
        <end position="319"/>
    </location>
</feature>
<dbReference type="Gene3D" id="1.25.40.10">
    <property type="entry name" value="Tetratricopeptide repeat domain"/>
    <property type="match status" value="1"/>
</dbReference>
<keyword evidence="1" id="KW-0677">Repeat</keyword>
<evidence type="ECO:0000256" key="4">
    <source>
        <dbReference type="SAM" id="Phobius"/>
    </source>
</evidence>
<evidence type="ECO:0000256" key="1">
    <source>
        <dbReference type="ARBA" id="ARBA00022737"/>
    </source>
</evidence>
<organism evidence="7">
    <name type="scientific">hydrothermal vent metagenome</name>
    <dbReference type="NCBI Taxonomy" id="652676"/>
    <lineage>
        <taxon>unclassified sequences</taxon>
        <taxon>metagenomes</taxon>
        <taxon>ecological metagenomes</taxon>
    </lineage>
</organism>
<dbReference type="PROSITE" id="PS50005">
    <property type="entry name" value="TPR"/>
    <property type="match status" value="1"/>
</dbReference>
<dbReference type="GO" id="GO:0017004">
    <property type="term" value="P:cytochrome complex assembly"/>
    <property type="evidence" value="ECO:0007669"/>
    <property type="project" value="UniProtKB-KW"/>
</dbReference>
<accession>A0A3B0WCA2</accession>
<feature type="domain" description="Cytochrome c-type biogenesis protein H TPR" evidence="6">
    <location>
        <begin position="73"/>
        <end position="191"/>
    </location>
</feature>
<keyword evidence="4" id="KW-0812">Transmembrane</keyword>
<evidence type="ECO:0000256" key="3">
    <source>
        <dbReference type="SAM" id="MobiDB-lite"/>
    </source>
</evidence>
<evidence type="ECO:0000256" key="2">
    <source>
        <dbReference type="ARBA" id="ARBA00022748"/>
    </source>
</evidence>
<evidence type="ECO:0000259" key="6">
    <source>
        <dbReference type="Pfam" id="PF23914"/>
    </source>
</evidence>
<dbReference type="InterPro" id="IPR019734">
    <property type="entry name" value="TPR_rpt"/>
</dbReference>
<dbReference type="AlphaFoldDB" id="A0A3B0WCA2"/>
<gene>
    <name evidence="7" type="ORF">MNBD_GAMMA04-1643</name>
</gene>
<dbReference type="SUPFAM" id="SSF48452">
    <property type="entry name" value="TPR-like"/>
    <property type="match status" value="1"/>
</dbReference>
<dbReference type="PANTHER" id="PTHR47870:SF1">
    <property type="entry name" value="CYTOCHROME C-TYPE BIOGENESIS PROTEIN CCMH"/>
    <property type="match status" value="1"/>
</dbReference>
<keyword evidence="4" id="KW-1133">Transmembrane helix</keyword>
<feature type="transmembrane region" description="Helical" evidence="4">
    <location>
        <begin position="7"/>
        <end position="25"/>
    </location>
</feature>
<dbReference type="Pfam" id="PF23892">
    <property type="entry name" value="Ig_CycH"/>
    <property type="match status" value="1"/>
</dbReference>
<dbReference type="InterPro" id="IPR011990">
    <property type="entry name" value="TPR-like_helical_dom_sf"/>
</dbReference>
<dbReference type="Pfam" id="PF23914">
    <property type="entry name" value="TPR_CcmH_CycH"/>
    <property type="match status" value="1"/>
</dbReference>
<dbReference type="InterPro" id="IPR056412">
    <property type="entry name" value="Ig_CycH"/>
</dbReference>
<dbReference type="InterPro" id="IPR056413">
    <property type="entry name" value="TPR_CcmH_CycH"/>
</dbReference>
<keyword evidence="4" id="KW-0472">Membrane</keyword>
<feature type="compositionally biased region" description="Polar residues" evidence="3">
    <location>
        <begin position="38"/>
        <end position="54"/>
    </location>
</feature>
<dbReference type="InterPro" id="IPR051263">
    <property type="entry name" value="C-type_cytochrome_biogenesis"/>
</dbReference>
<proteinExistence type="predicted"/>
<keyword evidence="2" id="KW-0201">Cytochrome c-type biogenesis</keyword>
<evidence type="ECO:0000313" key="7">
    <source>
        <dbReference type="EMBL" id="VAW48812.1"/>
    </source>
</evidence>
<sequence length="333" mass="36708">MTLIQRIILAVLFIIPIIAIGFFIAQGDEEPFIVETPTSQAGSTTGLPPVSSTDGIPPNHPDPQVQVRAMIKELEQKIAQNQHEFKDFLLLGRAYVMVKDYTSAAGAYEKALAIEPNSIDVLLPLADVLAVVDNGKLTGRSYELLEQVLKMDPNVPMALWLMGNAEMQLQRPDEAAKYWTTLYYIFPEGSDNRMKVGQQLESIGKAPKEATMAKSTKAEQPASATDQAIHITLDISPEAQAKLKGTTIFIYAKSQTGMPMPIAAKKFPGEQLTNSITITEADELMPNRKLKDIAQIKVGIKISKQSDVDNKAELFRTEQVLPDSRKVNLVVQF</sequence>